<keyword evidence="2" id="KW-1185">Reference proteome</keyword>
<proteinExistence type="predicted"/>
<reference evidence="1" key="1">
    <citation type="submission" date="2021-05" db="EMBL/GenBank/DDBJ databases">
        <authorList>
            <person name="Scholz U."/>
            <person name="Mascher M."/>
            <person name="Fiebig A."/>
        </authorList>
    </citation>
    <scope>NUCLEOTIDE SEQUENCE [LARGE SCALE GENOMIC DNA]</scope>
</reference>
<sequence length="348" mass="39815">MNSRVCLSSHQPWSMLHDRVTERAAPPPRVHLTKKVSHPQGTDEFISTLPKRKGWAEPLIQYKNFWFRHLPLEQILLLQDAMEPRADDIILATQPKCGTTWLKALAFAITNRSRYSLTDDHPLLTTHLHRVVPFIEIPNPGMVDHTHFLKTLPSPRLLSTHVPMSLLPLHVGGRVVYLCQDPRDALVSKFYFERKISKTSDLTMDSAFSMFCEGFSSCGPFWDHCLEYWKESLERPNNVLFLRYEDIKSDPVQVVRKLAAFLGVPLTPEEESSGVAQEMVSLCSFEKLTSLQVNQVGGVDRGNRLYVGNSMFYRKGEVGDWMNHMSREMGEKLDYIVKEKLQGSGLVF</sequence>
<dbReference type="EnsemblPlants" id="AVESA.00010b.r2.3DG0568480.1">
    <property type="protein sequence ID" value="AVESA.00010b.r2.3DG0568480.1.CDS.1"/>
    <property type="gene ID" value="AVESA.00010b.r2.3DG0568480"/>
</dbReference>
<reference evidence="1" key="2">
    <citation type="submission" date="2025-09" db="UniProtKB">
        <authorList>
            <consortium name="EnsemblPlants"/>
        </authorList>
    </citation>
    <scope>IDENTIFICATION</scope>
</reference>
<protein>
    <submittedName>
        <fullName evidence="1">Uncharacterized protein</fullName>
    </submittedName>
</protein>
<name>A0ACD5W7R6_AVESA</name>
<evidence type="ECO:0000313" key="2">
    <source>
        <dbReference type="Proteomes" id="UP001732700"/>
    </source>
</evidence>
<evidence type="ECO:0000313" key="1">
    <source>
        <dbReference type="EnsemblPlants" id="AVESA.00010b.r2.3DG0568480.1.CDS.1"/>
    </source>
</evidence>
<accession>A0ACD5W7R6</accession>
<dbReference type="Proteomes" id="UP001732700">
    <property type="component" value="Chromosome 3D"/>
</dbReference>
<organism evidence="1 2">
    <name type="scientific">Avena sativa</name>
    <name type="common">Oat</name>
    <dbReference type="NCBI Taxonomy" id="4498"/>
    <lineage>
        <taxon>Eukaryota</taxon>
        <taxon>Viridiplantae</taxon>
        <taxon>Streptophyta</taxon>
        <taxon>Embryophyta</taxon>
        <taxon>Tracheophyta</taxon>
        <taxon>Spermatophyta</taxon>
        <taxon>Magnoliopsida</taxon>
        <taxon>Liliopsida</taxon>
        <taxon>Poales</taxon>
        <taxon>Poaceae</taxon>
        <taxon>BOP clade</taxon>
        <taxon>Pooideae</taxon>
        <taxon>Poodae</taxon>
        <taxon>Poeae</taxon>
        <taxon>Poeae Chloroplast Group 1 (Aveneae type)</taxon>
        <taxon>Aveninae</taxon>
        <taxon>Avena</taxon>
    </lineage>
</organism>